<evidence type="ECO:0000313" key="4">
    <source>
        <dbReference type="Proteomes" id="UP001178507"/>
    </source>
</evidence>
<name>A0AA36ML21_9DINO</name>
<evidence type="ECO:0000313" key="3">
    <source>
        <dbReference type="EMBL" id="CAJ1371177.1"/>
    </source>
</evidence>
<keyword evidence="1" id="KW-0520">NAD</keyword>
<sequence>MGCAAAKPSRPSPAPSPVGCKLLEFKVRGSKPGREFSAEMCFERGDHRGGSVPAQLVTKQRLPTDWKMLSFYATKVVFEYHNDQGPEHNVHVHDPQGAGVKFLGQNIYPTAKPPGCEHNWGPEQHTFGAIQRGHLAWRSKYEMDIPTQDASASHFLEFQVYGSTPGRLFSAYLMLQDERGQTWTVSLLKEISLPVKPEVFCFDVSQVAFTYHNDEGPEFNIHVDTAQGVRLLNENILGSAVLIGNNWGPENGDNFRWRALRNDGTFAWRGKYEMTPRSTFKVMEAVQMPTYWQVDHTSLSKRVQETPETCDAIQELLNRTWESTVTRDRPKAEGADRAVKEFQVVQVLRNENPLLWTPYCRERERVRRRCEGKDLSGELKTGLCDAFRQTPGYASLKAEAREVYLFHGTRPSAANVICSSDFRLDFAGSHAGMMYGKGLYFAEASSKADEYASEDTDGIYQGLFCMLLCRVTLGDWIYCDAVKPDAEALVRGIQQGLHDSILGDREKARGTYREFIVFDNNQVYPEYIIIYKRLASRARVMAEAADAEEPTSNI</sequence>
<dbReference type="InterPro" id="IPR051712">
    <property type="entry name" value="ARTD-AVP"/>
</dbReference>
<dbReference type="GO" id="GO:1990404">
    <property type="term" value="F:NAD+-protein mono-ADP-ribosyltransferase activity"/>
    <property type="evidence" value="ECO:0007669"/>
    <property type="project" value="TreeGrafter"/>
</dbReference>
<comment type="caution">
    <text evidence="3">The sequence shown here is derived from an EMBL/GenBank/DDBJ whole genome shotgun (WGS) entry which is preliminary data.</text>
</comment>
<dbReference type="GO" id="GO:0003950">
    <property type="term" value="F:NAD+ poly-ADP-ribosyltransferase activity"/>
    <property type="evidence" value="ECO:0007669"/>
    <property type="project" value="UniProtKB-UniRule"/>
</dbReference>
<organism evidence="3 4">
    <name type="scientific">Effrenium voratum</name>
    <dbReference type="NCBI Taxonomy" id="2562239"/>
    <lineage>
        <taxon>Eukaryota</taxon>
        <taxon>Sar</taxon>
        <taxon>Alveolata</taxon>
        <taxon>Dinophyceae</taxon>
        <taxon>Suessiales</taxon>
        <taxon>Symbiodiniaceae</taxon>
        <taxon>Effrenium</taxon>
    </lineage>
</organism>
<gene>
    <name evidence="3" type="ORF">EVOR1521_LOCUS1551</name>
</gene>
<dbReference type="EMBL" id="CAUJNA010000059">
    <property type="protein sequence ID" value="CAJ1371177.1"/>
    <property type="molecule type" value="Genomic_DNA"/>
</dbReference>
<keyword evidence="1" id="KW-0808">Transferase</keyword>
<accession>A0AA36ML21</accession>
<keyword evidence="1" id="KW-0328">Glycosyltransferase</keyword>
<dbReference type="Gene3D" id="3.90.228.10">
    <property type="match status" value="1"/>
</dbReference>
<dbReference type="InterPro" id="IPR012317">
    <property type="entry name" value="Poly(ADP-ribose)pol_cat_dom"/>
</dbReference>
<dbReference type="PANTHER" id="PTHR45740">
    <property type="entry name" value="POLY [ADP-RIBOSE] POLYMERASE"/>
    <property type="match status" value="1"/>
</dbReference>
<dbReference type="SUPFAM" id="SSF56399">
    <property type="entry name" value="ADP-ribosylation"/>
    <property type="match status" value="1"/>
</dbReference>
<reference evidence="3" key="1">
    <citation type="submission" date="2023-08" db="EMBL/GenBank/DDBJ databases">
        <authorList>
            <person name="Chen Y."/>
            <person name="Shah S."/>
            <person name="Dougan E. K."/>
            <person name="Thang M."/>
            <person name="Chan C."/>
        </authorList>
    </citation>
    <scope>NUCLEOTIDE SEQUENCE</scope>
</reference>
<dbReference type="PANTHER" id="PTHR45740:SF2">
    <property type="entry name" value="POLY [ADP-RIBOSE] POLYMERASE"/>
    <property type="match status" value="1"/>
</dbReference>
<evidence type="ECO:0000259" key="2">
    <source>
        <dbReference type="PROSITE" id="PS51059"/>
    </source>
</evidence>
<keyword evidence="4" id="KW-1185">Reference proteome</keyword>
<dbReference type="AlphaFoldDB" id="A0AA36ML21"/>
<protein>
    <recommendedName>
        <fullName evidence="1">Poly [ADP-ribose] polymerase</fullName>
        <shortName evidence="1">PARP</shortName>
        <ecNumber evidence="1">2.4.2.-</ecNumber>
    </recommendedName>
</protein>
<evidence type="ECO:0000256" key="1">
    <source>
        <dbReference type="RuleBase" id="RU362114"/>
    </source>
</evidence>
<dbReference type="Proteomes" id="UP001178507">
    <property type="component" value="Unassembled WGS sequence"/>
</dbReference>
<dbReference type="GO" id="GO:0005634">
    <property type="term" value="C:nucleus"/>
    <property type="evidence" value="ECO:0007669"/>
    <property type="project" value="TreeGrafter"/>
</dbReference>
<dbReference type="EC" id="2.4.2.-" evidence="1"/>
<dbReference type="PROSITE" id="PS51059">
    <property type="entry name" value="PARP_CATALYTIC"/>
    <property type="match status" value="1"/>
</dbReference>
<proteinExistence type="predicted"/>
<feature type="domain" description="PARP catalytic" evidence="2">
    <location>
        <begin position="288"/>
        <end position="540"/>
    </location>
</feature>
<dbReference type="Pfam" id="PF00644">
    <property type="entry name" value="PARP"/>
    <property type="match status" value="1"/>
</dbReference>